<evidence type="ECO:0000256" key="1">
    <source>
        <dbReference type="ARBA" id="ARBA00005196"/>
    </source>
</evidence>
<comment type="subcellular location">
    <subcellularLocation>
        <location evidence="8">Cytoplasm</location>
    </subcellularLocation>
</comment>
<evidence type="ECO:0000256" key="4">
    <source>
        <dbReference type="ARBA" id="ARBA00022605"/>
    </source>
</evidence>
<keyword evidence="6 8" id="KW-0413">Isomerase</keyword>
<accession>A0A5K7ZK36</accession>
<gene>
    <name evidence="8 10" type="primary">dapF</name>
    <name evidence="10" type="ORF">DSCO28_23100</name>
</gene>
<name>A0A5K7ZK36_9BACT</name>
<dbReference type="HAMAP" id="MF_00197">
    <property type="entry name" value="DAP_epimerase"/>
    <property type="match status" value="1"/>
</dbReference>
<feature type="binding site" evidence="8">
    <location>
        <position position="14"/>
    </location>
    <ligand>
        <name>substrate</name>
    </ligand>
</feature>
<comment type="function">
    <text evidence="8">Catalyzes the stereoinversion of LL-2,6-diaminopimelate (L,L-DAP) to meso-diaminopimelate (meso-DAP), a precursor of L-lysine and an essential component of the bacterial peptidoglycan.</text>
</comment>
<organism evidence="10 11">
    <name type="scientific">Desulfosarcina ovata subsp. sediminis</name>
    <dbReference type="NCBI Taxonomy" id="885957"/>
    <lineage>
        <taxon>Bacteria</taxon>
        <taxon>Pseudomonadati</taxon>
        <taxon>Thermodesulfobacteriota</taxon>
        <taxon>Desulfobacteria</taxon>
        <taxon>Desulfobacterales</taxon>
        <taxon>Desulfosarcinaceae</taxon>
        <taxon>Desulfosarcina</taxon>
    </lineage>
</organism>
<proteinExistence type="inferred from homology"/>
<feature type="site" description="Could be important to modulate the pK values of the two catalytic cysteine residues" evidence="8">
    <location>
        <position position="149"/>
    </location>
</feature>
<dbReference type="GO" id="GO:0009089">
    <property type="term" value="P:lysine biosynthetic process via diaminopimelate"/>
    <property type="evidence" value="ECO:0007669"/>
    <property type="project" value="UniProtKB-UniRule"/>
</dbReference>
<feature type="binding site" evidence="8">
    <location>
        <position position="181"/>
    </location>
    <ligand>
        <name>substrate</name>
    </ligand>
</feature>
<feature type="site" description="Could be important to modulate the pK values of the two catalytic cysteine residues" evidence="8">
    <location>
        <position position="199"/>
    </location>
</feature>
<protein>
    <recommendedName>
        <fullName evidence="3 8">Diaminopimelate epimerase</fullName>
        <shortName evidence="8">DAP epimerase</shortName>
        <ecNumber evidence="3 8">5.1.1.7</ecNumber>
    </recommendedName>
    <alternativeName>
        <fullName evidence="8">PLP-independent amino acid racemase</fullName>
    </alternativeName>
</protein>
<evidence type="ECO:0000256" key="8">
    <source>
        <dbReference type="HAMAP-Rule" id="MF_00197"/>
    </source>
</evidence>
<feature type="active site" description="Proton donor" evidence="8">
    <location>
        <position position="76"/>
    </location>
</feature>
<sequence>MDPIPFFKMSGSGNDFIIIDNREFRVPEARLDELVVGACRRKMAVGADGVILIESSDRVDFKWRFFNADGSVAEMCGNGARCAARFAFLHGIAGRQMAFDTLAGTIEADVGPRLVKLRMTDPFDLKTGIELDLDETRVGVGIVNTGVPHAVMMVDDIETVDVIAIGRQIRRHAYFAPAGTNANFVAVDPAGRIFIRTYERGVEDETLACGTGNVAAALVLARERGLASPVTLTTRSGSDLIVHFSPRDDDFGDVFLEGDARVIYRGELWEEAWQR</sequence>
<evidence type="ECO:0000256" key="7">
    <source>
        <dbReference type="ARBA" id="ARBA00051712"/>
    </source>
</evidence>
<dbReference type="AlphaFoldDB" id="A0A5K7ZK36"/>
<comment type="pathway">
    <text evidence="1 8">Amino-acid biosynthesis; L-lysine biosynthesis via DAP pathway; DL-2,6-diaminopimelate from LL-2,6-diaminopimelate: step 1/1.</text>
</comment>
<dbReference type="SUPFAM" id="SSF54506">
    <property type="entry name" value="Diaminopimelate epimerase-like"/>
    <property type="match status" value="2"/>
</dbReference>
<dbReference type="RefSeq" id="WP_155322361.1">
    <property type="nucleotide sequence ID" value="NZ_AP021876.1"/>
</dbReference>
<feature type="binding site" evidence="8">
    <location>
        <position position="67"/>
    </location>
    <ligand>
        <name>substrate</name>
    </ligand>
</feature>
<evidence type="ECO:0000313" key="10">
    <source>
        <dbReference type="EMBL" id="BBO81744.1"/>
    </source>
</evidence>
<comment type="caution">
    <text evidence="8">Lacks conserved residue(s) required for the propagation of feature annotation.</text>
</comment>
<dbReference type="InterPro" id="IPR018510">
    <property type="entry name" value="DAP_epimerase_AS"/>
</dbReference>
<evidence type="ECO:0000313" key="11">
    <source>
        <dbReference type="Proteomes" id="UP000425960"/>
    </source>
</evidence>
<keyword evidence="4 8" id="KW-0028">Amino-acid biosynthesis</keyword>
<dbReference type="PANTHER" id="PTHR31689">
    <property type="entry name" value="DIAMINOPIMELATE EPIMERASE, CHLOROPLASTIC"/>
    <property type="match status" value="1"/>
</dbReference>
<comment type="similarity">
    <text evidence="2 8">Belongs to the diaminopimelate epimerase family.</text>
</comment>
<feature type="binding site" evidence="8">
    <location>
        <begin position="77"/>
        <end position="78"/>
    </location>
    <ligand>
        <name>substrate</name>
    </ligand>
</feature>
<evidence type="ECO:0000256" key="9">
    <source>
        <dbReference type="PROSITE-ProRule" id="PRU10125"/>
    </source>
</evidence>
<feature type="binding site" evidence="8">
    <location>
        <begin position="199"/>
        <end position="200"/>
    </location>
    <ligand>
        <name>substrate</name>
    </ligand>
</feature>
<keyword evidence="8" id="KW-0963">Cytoplasm</keyword>
<evidence type="ECO:0000256" key="5">
    <source>
        <dbReference type="ARBA" id="ARBA00023154"/>
    </source>
</evidence>
<dbReference type="GO" id="GO:0008837">
    <property type="term" value="F:diaminopimelate epimerase activity"/>
    <property type="evidence" value="ECO:0007669"/>
    <property type="project" value="UniProtKB-UniRule"/>
</dbReference>
<dbReference type="NCBIfam" id="TIGR00652">
    <property type="entry name" value="DapF"/>
    <property type="match status" value="1"/>
</dbReference>
<dbReference type="GO" id="GO:0005829">
    <property type="term" value="C:cytosol"/>
    <property type="evidence" value="ECO:0007669"/>
    <property type="project" value="TreeGrafter"/>
</dbReference>
<keyword evidence="5 8" id="KW-0457">Lysine biosynthesis</keyword>
<evidence type="ECO:0000256" key="3">
    <source>
        <dbReference type="ARBA" id="ARBA00013080"/>
    </source>
</evidence>
<evidence type="ECO:0000256" key="2">
    <source>
        <dbReference type="ARBA" id="ARBA00010219"/>
    </source>
</evidence>
<dbReference type="EC" id="5.1.1.7" evidence="3 8"/>
<feature type="active site" description="Proton acceptor" evidence="8">
    <location>
        <position position="209"/>
    </location>
</feature>
<comment type="subunit">
    <text evidence="8">Homodimer.</text>
</comment>
<feature type="binding site" evidence="8">
    <location>
        <begin position="210"/>
        <end position="211"/>
    </location>
    <ligand>
        <name>substrate</name>
    </ligand>
</feature>
<reference evidence="10 11" key="1">
    <citation type="submission" date="2019-11" db="EMBL/GenBank/DDBJ databases">
        <title>Comparative genomics of hydrocarbon-degrading Desulfosarcina strains.</title>
        <authorList>
            <person name="Watanabe M."/>
            <person name="Kojima H."/>
            <person name="Fukui M."/>
        </authorList>
    </citation>
    <scope>NUCLEOTIDE SEQUENCE [LARGE SCALE GENOMIC DNA]</scope>
    <source>
        <strain evidence="10 11">28bB2T</strain>
    </source>
</reference>
<evidence type="ECO:0000256" key="6">
    <source>
        <dbReference type="ARBA" id="ARBA00023235"/>
    </source>
</evidence>
<dbReference type="EMBL" id="AP021876">
    <property type="protein sequence ID" value="BBO81744.1"/>
    <property type="molecule type" value="Genomic_DNA"/>
</dbReference>
<comment type="catalytic activity">
    <reaction evidence="7 8">
        <text>(2S,6S)-2,6-diaminopimelate = meso-2,6-diaminopimelate</text>
        <dbReference type="Rhea" id="RHEA:15393"/>
        <dbReference type="ChEBI" id="CHEBI:57609"/>
        <dbReference type="ChEBI" id="CHEBI:57791"/>
        <dbReference type="EC" id="5.1.1.7"/>
    </reaction>
</comment>
<dbReference type="PROSITE" id="PS01326">
    <property type="entry name" value="DAP_EPIMERASE"/>
    <property type="match status" value="1"/>
</dbReference>
<dbReference type="Proteomes" id="UP000425960">
    <property type="component" value="Chromosome"/>
</dbReference>
<dbReference type="PANTHER" id="PTHR31689:SF0">
    <property type="entry name" value="DIAMINOPIMELATE EPIMERASE"/>
    <property type="match status" value="1"/>
</dbReference>
<feature type="active site" evidence="9">
    <location>
        <position position="76"/>
    </location>
</feature>
<dbReference type="KEGG" id="dov:DSCO28_23100"/>
<dbReference type="Pfam" id="PF01678">
    <property type="entry name" value="DAP_epimerase"/>
    <property type="match status" value="2"/>
</dbReference>
<dbReference type="UniPathway" id="UPA00034">
    <property type="reaction ID" value="UER00025"/>
</dbReference>
<dbReference type="InterPro" id="IPR001653">
    <property type="entry name" value="DAP_epimerase_DapF"/>
</dbReference>
<dbReference type="Gene3D" id="3.10.310.10">
    <property type="entry name" value="Diaminopimelate Epimerase, Chain A, domain 1"/>
    <property type="match status" value="2"/>
</dbReference>